<name>A0A7J5UUV7_9MICO</name>
<accession>A0A7J5UUV7</accession>
<dbReference type="Proteomes" id="UP000451860">
    <property type="component" value="Unassembled WGS sequence"/>
</dbReference>
<keyword evidence="2" id="KW-1185">Reference proteome</keyword>
<evidence type="ECO:0000313" key="2">
    <source>
        <dbReference type="Proteomes" id="UP000451860"/>
    </source>
</evidence>
<comment type="caution">
    <text evidence="1">The sequence shown here is derived from an EMBL/GenBank/DDBJ whole genome shotgun (WGS) entry which is preliminary data.</text>
</comment>
<dbReference type="OrthoDB" id="9790745at2"/>
<evidence type="ECO:0000313" key="1">
    <source>
        <dbReference type="EMBL" id="KAE8766056.1"/>
    </source>
</evidence>
<dbReference type="EMBL" id="WHJE01000002">
    <property type="protein sequence ID" value="KAE8766056.1"/>
    <property type="molecule type" value="Genomic_DNA"/>
</dbReference>
<organism evidence="1 2">
    <name type="scientific">Georgenia thermotolerans</name>
    <dbReference type="NCBI Taxonomy" id="527326"/>
    <lineage>
        <taxon>Bacteria</taxon>
        <taxon>Bacillati</taxon>
        <taxon>Actinomycetota</taxon>
        <taxon>Actinomycetes</taxon>
        <taxon>Micrococcales</taxon>
        <taxon>Bogoriellaceae</taxon>
        <taxon>Georgenia</taxon>
    </lineage>
</organism>
<dbReference type="Pfam" id="PF22752">
    <property type="entry name" value="DUF488-N3i"/>
    <property type="match status" value="1"/>
</dbReference>
<proteinExistence type="predicted"/>
<reference evidence="1 2" key="1">
    <citation type="submission" date="2019-10" db="EMBL/GenBank/DDBJ databases">
        <title>Georgenia wutianyii sp. nov. and Georgenia yuyongxinii sp. nov. isolated from plateau pika (Ochotona curzoniae) in the Qinghai-Tibet plateau of China.</title>
        <authorList>
            <person name="Tian Z."/>
        </authorList>
    </citation>
    <scope>NUCLEOTIDE SEQUENCE [LARGE SCALE GENOMIC DNA]</scope>
    <source>
        <strain evidence="1 2">DSM 21501</strain>
    </source>
</reference>
<dbReference type="InterPro" id="IPR052552">
    <property type="entry name" value="YeaO-like"/>
</dbReference>
<dbReference type="PANTHER" id="PTHR36849">
    <property type="entry name" value="CYTOPLASMIC PROTEIN-RELATED"/>
    <property type="match status" value="1"/>
</dbReference>
<dbReference type="PANTHER" id="PTHR36849:SF1">
    <property type="entry name" value="CYTOPLASMIC PROTEIN"/>
    <property type="match status" value="1"/>
</dbReference>
<sequence length="125" mass="14503">MVHQHEVKIRRAYEEPTRADGVRVLVDRLWPRGLSKDRADLDEWCKTIAPSTGLRQWYDHDPARFEEFARRYRGELEEPERAAALEHLRDLARRGPLTLITATKHADISEAQVLATLLQVRIPSP</sequence>
<protein>
    <submittedName>
        <fullName evidence="1">DUF488 family protein</fullName>
    </submittedName>
</protein>
<gene>
    <name evidence="1" type="ORF">GB883_01050</name>
</gene>
<dbReference type="AlphaFoldDB" id="A0A7J5UUV7"/>